<feature type="compositionally biased region" description="Acidic residues" evidence="2">
    <location>
        <begin position="587"/>
        <end position="598"/>
    </location>
</feature>
<feature type="region of interest" description="Disordered" evidence="2">
    <location>
        <begin position="145"/>
        <end position="181"/>
    </location>
</feature>
<dbReference type="AlphaFoldDB" id="A0AAE0LA42"/>
<evidence type="ECO:0000313" key="3">
    <source>
        <dbReference type="EMBL" id="KAK3277668.1"/>
    </source>
</evidence>
<comment type="caution">
    <text evidence="3">The sequence shown here is derived from an EMBL/GenBank/DDBJ whole genome shotgun (WGS) entry which is preliminary data.</text>
</comment>
<feature type="region of interest" description="Disordered" evidence="2">
    <location>
        <begin position="587"/>
        <end position="631"/>
    </location>
</feature>
<feature type="compositionally biased region" description="Low complexity" evidence="2">
    <location>
        <begin position="94"/>
        <end position="106"/>
    </location>
</feature>
<feature type="compositionally biased region" description="Polar residues" evidence="2">
    <location>
        <begin position="107"/>
        <end position="116"/>
    </location>
</feature>
<feature type="region of interest" description="Disordered" evidence="2">
    <location>
        <begin position="1"/>
        <end position="21"/>
    </location>
</feature>
<feature type="compositionally biased region" description="Basic and acidic residues" evidence="2">
    <location>
        <begin position="253"/>
        <end position="270"/>
    </location>
</feature>
<name>A0AAE0LA42_9CHLO</name>
<evidence type="ECO:0000256" key="1">
    <source>
        <dbReference type="SAM" id="Coils"/>
    </source>
</evidence>
<feature type="coiled-coil region" evidence="1">
    <location>
        <begin position="451"/>
        <end position="478"/>
    </location>
</feature>
<feature type="compositionally biased region" description="Basic and acidic residues" evidence="2">
    <location>
        <begin position="609"/>
        <end position="631"/>
    </location>
</feature>
<organism evidence="3 4">
    <name type="scientific">Cymbomonas tetramitiformis</name>
    <dbReference type="NCBI Taxonomy" id="36881"/>
    <lineage>
        <taxon>Eukaryota</taxon>
        <taxon>Viridiplantae</taxon>
        <taxon>Chlorophyta</taxon>
        <taxon>Pyramimonadophyceae</taxon>
        <taxon>Pyramimonadales</taxon>
        <taxon>Pyramimonadaceae</taxon>
        <taxon>Cymbomonas</taxon>
    </lineage>
</organism>
<keyword evidence="1" id="KW-0175">Coiled coil</keyword>
<evidence type="ECO:0000313" key="4">
    <source>
        <dbReference type="Proteomes" id="UP001190700"/>
    </source>
</evidence>
<dbReference type="EMBL" id="LGRX02005985">
    <property type="protein sequence ID" value="KAK3277668.1"/>
    <property type="molecule type" value="Genomic_DNA"/>
</dbReference>
<feature type="region of interest" description="Disordered" evidence="2">
    <location>
        <begin position="79"/>
        <end position="116"/>
    </location>
</feature>
<sequence>MALSFSNRELGGLGDDVSGFLGSEKTLADTAKEKLKDTTEDLKEFSAQSKVKITKWNEDMGKKLSAASEVAKTNLESGRQRFGKMTEGVREKMGGSSSGPEVVESETTAVNEGSTLQGINQSGLRAVSAVSNWTSGLTGKLRESVTAIGNPRNESSESDVYENTLNADSESSTESAAEPSRLLEKSAGAVKELGSKSSVLLSKSGEVVKDYGGRGAGAVYEYGSKSAETMKEVSSKSAEVLGTWTNGLAARLRKSDDKTGDAAADGKSEQASESSGSVGERGSAPTIEKSTSAPLAGFMEKSKSALSSLGEASKYAVVSSVEASKTLGKSSKSAMDQVGSWGGWSEMKDLGSFMKEDFNDFSNEFQESMADLSIRMFQGAESRDSSGAALLLHSLEVDMQKMDGLHDRNDEKAKEATRQHHLLIDKWTKVRGVWSAYEAELDQMPVIEKELAEVKANMKKVALEIEQLEDVLEEVEITAENNVVITSQLQFEKEYDAREAAHRQKVKRWGEAQQSWIDTAANNKKNRTSSQAEAVAALEAQLEQEALALKQKLETTAQECPEIKDVSLNLSSTDNKLVSKTELAEFYCEDDDGEEEEEERPRHRRGRKKTDVDEPLRRRGTESKEEGGNEQ</sequence>
<accession>A0AAE0LA42</accession>
<feature type="compositionally biased region" description="Low complexity" evidence="2">
    <location>
        <begin position="272"/>
        <end position="283"/>
    </location>
</feature>
<gene>
    <name evidence="3" type="ORF">CYMTET_14336</name>
</gene>
<proteinExistence type="predicted"/>
<keyword evidence="4" id="KW-1185">Reference proteome</keyword>
<feature type="region of interest" description="Disordered" evidence="2">
    <location>
        <begin position="252"/>
        <end position="293"/>
    </location>
</feature>
<evidence type="ECO:0000256" key="2">
    <source>
        <dbReference type="SAM" id="MobiDB-lite"/>
    </source>
</evidence>
<dbReference type="Proteomes" id="UP001190700">
    <property type="component" value="Unassembled WGS sequence"/>
</dbReference>
<protein>
    <submittedName>
        <fullName evidence="3">Uncharacterized protein</fullName>
    </submittedName>
</protein>
<reference evidence="3 4" key="1">
    <citation type="journal article" date="2015" name="Genome Biol. Evol.">
        <title>Comparative Genomics of a Bacterivorous Green Alga Reveals Evolutionary Causalities and Consequences of Phago-Mixotrophic Mode of Nutrition.</title>
        <authorList>
            <person name="Burns J.A."/>
            <person name="Paasch A."/>
            <person name="Narechania A."/>
            <person name="Kim E."/>
        </authorList>
    </citation>
    <scope>NUCLEOTIDE SEQUENCE [LARGE SCALE GENOMIC DNA]</scope>
    <source>
        <strain evidence="3 4">PLY_AMNH</strain>
    </source>
</reference>
<feature type="compositionally biased region" description="Low complexity" evidence="2">
    <location>
        <begin position="167"/>
        <end position="180"/>
    </location>
</feature>